<dbReference type="Gene3D" id="1.10.3720.10">
    <property type="entry name" value="MetI-like"/>
    <property type="match status" value="1"/>
</dbReference>
<dbReference type="PROSITE" id="PS50928">
    <property type="entry name" value="ABC_TM1"/>
    <property type="match status" value="1"/>
</dbReference>
<feature type="transmembrane region" description="Helical" evidence="8">
    <location>
        <begin position="261"/>
        <end position="280"/>
    </location>
</feature>
<dbReference type="Proteomes" id="UP000308917">
    <property type="component" value="Unassembled WGS sequence"/>
</dbReference>
<evidence type="ECO:0000256" key="4">
    <source>
        <dbReference type="ARBA" id="ARBA00022519"/>
    </source>
</evidence>
<comment type="caution">
    <text evidence="10">The sequence shown here is derived from an EMBL/GenBank/DDBJ whole genome shotgun (WGS) entry which is preliminary data.</text>
</comment>
<dbReference type="EMBL" id="STFG01000001">
    <property type="protein sequence ID" value="THU04987.1"/>
    <property type="molecule type" value="Genomic_DNA"/>
</dbReference>
<gene>
    <name evidence="10" type="ORF">E9531_00030</name>
</gene>
<dbReference type="CDD" id="cd06261">
    <property type="entry name" value="TM_PBP2"/>
    <property type="match status" value="1"/>
</dbReference>
<feature type="transmembrane region" description="Helical" evidence="8">
    <location>
        <begin position="206"/>
        <end position="230"/>
    </location>
</feature>
<feature type="transmembrane region" description="Helical" evidence="8">
    <location>
        <begin position="131"/>
        <end position="153"/>
    </location>
</feature>
<evidence type="ECO:0000256" key="3">
    <source>
        <dbReference type="ARBA" id="ARBA00022475"/>
    </source>
</evidence>
<keyword evidence="11" id="KW-1185">Reference proteome</keyword>
<evidence type="ECO:0000256" key="1">
    <source>
        <dbReference type="ARBA" id="ARBA00004429"/>
    </source>
</evidence>
<sequence>MPWHANRKGTSMADGQTSTSRAQRVRARLSAGSWYAALALIVALGCTILIVPTFFALATSFNGGETLRFPPQDLSLRWFVALWTESDDLWEAVSVSFRVSVLAVSVAAVLATGAAMYLARQQSMWARALETFFQSPMMLPGISLGLATLIWLQMLGMQLSYWSLVIGHIAISTPYILRTALIGLGQIDPSIIDASRSLGASQWRTFLRIVLPLAAPAIFAGSFIAFMFSFDNVPVSMFLSDARSEVLPIRLLHLIESLLDVRAAAVASVLILFTVVFSLLMERLLGVSRYVR</sequence>
<evidence type="ECO:0000256" key="5">
    <source>
        <dbReference type="ARBA" id="ARBA00022692"/>
    </source>
</evidence>
<evidence type="ECO:0000256" key="2">
    <source>
        <dbReference type="ARBA" id="ARBA00022448"/>
    </source>
</evidence>
<dbReference type="SUPFAM" id="SSF161098">
    <property type="entry name" value="MetI-like"/>
    <property type="match status" value="1"/>
</dbReference>
<reference evidence="10 11" key="1">
    <citation type="journal article" date="2015" name="Antonie Van Leeuwenhoek">
        <title>Lampropedia puyangensis sp. nov., isolated from symptomatic bark of Populus ? euramericana canker and emended description of Lampropedia hyalina (Ehrenberg 1832) Lee et al. 2004.</title>
        <authorList>
            <person name="Li Y."/>
            <person name="Wang T."/>
            <person name="Piao C.G."/>
            <person name="Wang L.F."/>
            <person name="Tian G.Z."/>
            <person name="Zhu T.H."/>
            <person name="Guo M.W."/>
        </authorList>
    </citation>
    <scope>NUCLEOTIDE SEQUENCE [LARGE SCALE GENOMIC DNA]</scope>
    <source>
        <strain evidence="10 11">2-bin</strain>
    </source>
</reference>
<keyword evidence="4" id="KW-0997">Cell inner membrane</keyword>
<feature type="domain" description="ABC transmembrane type-1" evidence="9">
    <location>
        <begin position="93"/>
        <end position="281"/>
    </location>
</feature>
<feature type="transmembrane region" description="Helical" evidence="8">
    <location>
        <begin position="97"/>
        <end position="119"/>
    </location>
</feature>
<dbReference type="PANTHER" id="PTHR43357:SF4">
    <property type="entry name" value="INNER MEMBRANE ABC TRANSPORTER PERMEASE PROTEIN YDCV"/>
    <property type="match status" value="1"/>
</dbReference>
<evidence type="ECO:0000313" key="10">
    <source>
        <dbReference type="EMBL" id="THU04987.1"/>
    </source>
</evidence>
<keyword evidence="2 8" id="KW-0813">Transport</keyword>
<dbReference type="AlphaFoldDB" id="A0A4S8FC82"/>
<keyword evidence="6 8" id="KW-1133">Transmembrane helix</keyword>
<keyword evidence="3" id="KW-1003">Cell membrane</keyword>
<keyword evidence="7 8" id="KW-0472">Membrane</keyword>
<comment type="similarity">
    <text evidence="8">Belongs to the binding-protein-dependent transport system permease family.</text>
</comment>
<protein>
    <submittedName>
        <fullName evidence="10">ABC transporter permease</fullName>
    </submittedName>
</protein>
<feature type="transmembrane region" description="Helical" evidence="8">
    <location>
        <begin position="34"/>
        <end position="58"/>
    </location>
</feature>
<keyword evidence="5 8" id="KW-0812">Transmembrane</keyword>
<dbReference type="GO" id="GO:0005886">
    <property type="term" value="C:plasma membrane"/>
    <property type="evidence" value="ECO:0007669"/>
    <property type="project" value="UniProtKB-SubCell"/>
</dbReference>
<evidence type="ECO:0000256" key="8">
    <source>
        <dbReference type="RuleBase" id="RU363032"/>
    </source>
</evidence>
<dbReference type="Pfam" id="PF00528">
    <property type="entry name" value="BPD_transp_1"/>
    <property type="match status" value="1"/>
</dbReference>
<proteinExistence type="inferred from homology"/>
<dbReference type="PANTHER" id="PTHR43357">
    <property type="entry name" value="INNER MEMBRANE ABC TRANSPORTER PERMEASE PROTEIN YDCV"/>
    <property type="match status" value="1"/>
</dbReference>
<comment type="subcellular location">
    <subcellularLocation>
        <location evidence="1">Cell inner membrane</location>
        <topology evidence="1">Multi-pass membrane protein</topology>
    </subcellularLocation>
    <subcellularLocation>
        <location evidence="8">Cell membrane</location>
        <topology evidence="8">Multi-pass membrane protein</topology>
    </subcellularLocation>
</comment>
<evidence type="ECO:0000256" key="7">
    <source>
        <dbReference type="ARBA" id="ARBA00023136"/>
    </source>
</evidence>
<organism evidence="10 11">
    <name type="scientific">Lampropedia puyangensis</name>
    <dbReference type="NCBI Taxonomy" id="1330072"/>
    <lineage>
        <taxon>Bacteria</taxon>
        <taxon>Pseudomonadati</taxon>
        <taxon>Pseudomonadota</taxon>
        <taxon>Betaproteobacteria</taxon>
        <taxon>Burkholderiales</taxon>
        <taxon>Comamonadaceae</taxon>
        <taxon>Lampropedia</taxon>
    </lineage>
</organism>
<dbReference type="InterPro" id="IPR000515">
    <property type="entry name" value="MetI-like"/>
</dbReference>
<evidence type="ECO:0000313" key="11">
    <source>
        <dbReference type="Proteomes" id="UP000308917"/>
    </source>
</evidence>
<accession>A0A4S8FC82</accession>
<dbReference type="GO" id="GO:0055085">
    <property type="term" value="P:transmembrane transport"/>
    <property type="evidence" value="ECO:0007669"/>
    <property type="project" value="InterPro"/>
</dbReference>
<evidence type="ECO:0000256" key="6">
    <source>
        <dbReference type="ARBA" id="ARBA00022989"/>
    </source>
</evidence>
<dbReference type="InterPro" id="IPR035906">
    <property type="entry name" value="MetI-like_sf"/>
</dbReference>
<evidence type="ECO:0000259" key="9">
    <source>
        <dbReference type="PROSITE" id="PS50928"/>
    </source>
</evidence>
<feature type="transmembrane region" description="Helical" evidence="8">
    <location>
        <begin position="159"/>
        <end position="177"/>
    </location>
</feature>
<name>A0A4S8FC82_9BURK</name>